<evidence type="ECO:0000313" key="3">
    <source>
        <dbReference type="EMBL" id="MUL37220.1"/>
    </source>
</evidence>
<dbReference type="EMBL" id="NAPY01000018">
    <property type="protein sequence ID" value="MUL37220.1"/>
    <property type="molecule type" value="Genomic_DNA"/>
</dbReference>
<dbReference type="PANTHER" id="PTHR31088">
    <property type="entry name" value="MEMBRANE-ASSOCIATED PROTEIN VIPP1, CHLOROPLASTIC"/>
    <property type="match status" value="1"/>
</dbReference>
<dbReference type="Proteomes" id="UP000441797">
    <property type="component" value="Unassembled WGS sequence"/>
</dbReference>
<evidence type="ECO:0000256" key="2">
    <source>
        <dbReference type="SAM" id="Coils"/>
    </source>
</evidence>
<dbReference type="OrthoDB" id="426895at2"/>
<dbReference type="InterPro" id="IPR007157">
    <property type="entry name" value="PspA_VIPP1"/>
</dbReference>
<gene>
    <name evidence="3" type="ORF">BWI75_12960</name>
</gene>
<comment type="similarity">
    <text evidence="1">Belongs to the PspA/Vipp/IM30 family.</text>
</comment>
<accession>A0A6N8FVS0</accession>
<keyword evidence="2" id="KW-0175">Coiled coil</keyword>
<evidence type="ECO:0008006" key="5">
    <source>
        <dbReference type="Google" id="ProtNLM"/>
    </source>
</evidence>
<sequence length="140" mass="16112">MSLYDHTGIELDVNVRLEGLYSSLIQALTDQKIALQKYNQAEIEVNKWQRRVKLAEQKGDQRLAHLALEQKKIATATANKLKIKLDKQTIYVDNLKHKLKVWESRVVANKMHSNSSSAIEAFDRIEEKVLMLEAQAKVVR</sequence>
<reference evidence="3 4" key="1">
    <citation type="journal article" date="2019" name="Front. Microbiol.">
        <title>Genomic Features for Desiccation Tolerance and Sugar Biosynthesis in the Extremophile Gloeocapsopsis sp. UTEX B3054.</title>
        <authorList>
            <person name="Urrejola C."/>
            <person name="Alcorta J."/>
            <person name="Salas L."/>
            <person name="Vasquez M."/>
            <person name="Polz M.F."/>
            <person name="Vicuna R."/>
            <person name="Diez B."/>
        </authorList>
    </citation>
    <scope>NUCLEOTIDE SEQUENCE [LARGE SCALE GENOMIC DNA]</scope>
    <source>
        <strain evidence="3 4">1H9</strain>
    </source>
</reference>
<dbReference type="RefSeq" id="WP_105220405.1">
    <property type="nucleotide sequence ID" value="NZ_CAWNSU010000059.1"/>
</dbReference>
<evidence type="ECO:0000256" key="1">
    <source>
        <dbReference type="ARBA" id="ARBA00043985"/>
    </source>
</evidence>
<dbReference type="PANTHER" id="PTHR31088:SF6">
    <property type="entry name" value="PHAGE SHOCK PROTEIN A"/>
    <property type="match status" value="1"/>
</dbReference>
<keyword evidence="4" id="KW-1185">Reference proteome</keyword>
<organism evidence="3 4">
    <name type="scientific">Gloeocapsopsis dulcis AAB1 = 1H9</name>
    <dbReference type="NCBI Taxonomy" id="1433147"/>
    <lineage>
        <taxon>Bacteria</taxon>
        <taxon>Bacillati</taxon>
        <taxon>Cyanobacteriota</taxon>
        <taxon>Cyanophyceae</taxon>
        <taxon>Oscillatoriophycideae</taxon>
        <taxon>Chroococcales</taxon>
        <taxon>Chroococcaceae</taxon>
        <taxon>Gloeocapsopsis</taxon>
        <taxon>Gloeocapsopsis dulcis</taxon>
    </lineage>
</organism>
<evidence type="ECO:0000313" key="4">
    <source>
        <dbReference type="Proteomes" id="UP000441797"/>
    </source>
</evidence>
<dbReference type="AlphaFoldDB" id="A0A6N8FVS0"/>
<protein>
    <recommendedName>
        <fullName evidence="5">Phage shock protein A</fullName>
    </recommendedName>
</protein>
<comment type="caution">
    <text evidence="3">The sequence shown here is derived from an EMBL/GenBank/DDBJ whole genome shotgun (WGS) entry which is preliminary data.</text>
</comment>
<feature type="coiled-coil region" evidence="2">
    <location>
        <begin position="31"/>
        <end position="58"/>
    </location>
</feature>
<name>A0A6N8FVS0_9CHRO</name>
<proteinExistence type="inferred from homology"/>